<dbReference type="GO" id="GO:0046872">
    <property type="term" value="F:metal ion binding"/>
    <property type="evidence" value="ECO:0007669"/>
    <property type="project" value="UniProtKB-KW"/>
</dbReference>
<dbReference type="SUPFAM" id="SSF57716">
    <property type="entry name" value="Glucocorticoid receptor-like (DNA-binding domain)"/>
    <property type="match status" value="3"/>
</dbReference>
<feature type="compositionally biased region" description="Low complexity" evidence="6">
    <location>
        <begin position="1610"/>
        <end position="1632"/>
    </location>
</feature>
<feature type="compositionally biased region" description="Basic and acidic residues" evidence="6">
    <location>
        <begin position="1115"/>
        <end position="1131"/>
    </location>
</feature>
<feature type="region of interest" description="Disordered" evidence="6">
    <location>
        <begin position="1586"/>
        <end position="1661"/>
    </location>
</feature>
<feature type="compositionally biased region" description="Basic and acidic residues" evidence="6">
    <location>
        <begin position="1598"/>
        <end position="1609"/>
    </location>
</feature>
<feature type="region of interest" description="Disordered" evidence="6">
    <location>
        <begin position="815"/>
        <end position="870"/>
    </location>
</feature>
<feature type="compositionally biased region" description="Polar residues" evidence="6">
    <location>
        <begin position="2025"/>
        <end position="2034"/>
    </location>
</feature>
<feature type="region of interest" description="Disordered" evidence="6">
    <location>
        <begin position="54"/>
        <end position="77"/>
    </location>
</feature>
<dbReference type="InterPro" id="IPR006643">
    <property type="entry name" value="Zasp-like_motif"/>
</dbReference>
<name>A0A182I6M5_ANOAR</name>
<dbReference type="PROSITE" id="PS50023">
    <property type="entry name" value="LIM_DOMAIN_2"/>
    <property type="match status" value="3"/>
</dbReference>
<dbReference type="Gene3D" id="2.10.110.10">
    <property type="entry name" value="Cysteine Rich Protein"/>
    <property type="match status" value="4"/>
</dbReference>
<feature type="compositionally biased region" description="Basic and acidic residues" evidence="6">
    <location>
        <begin position="353"/>
        <end position="364"/>
    </location>
</feature>
<feature type="compositionally biased region" description="Low complexity" evidence="6">
    <location>
        <begin position="59"/>
        <end position="68"/>
    </location>
</feature>
<dbReference type="GO" id="GO:0001725">
    <property type="term" value="C:stress fiber"/>
    <property type="evidence" value="ECO:0007669"/>
    <property type="project" value="TreeGrafter"/>
</dbReference>
<evidence type="ECO:0000256" key="6">
    <source>
        <dbReference type="SAM" id="MobiDB-lite"/>
    </source>
</evidence>
<dbReference type="GO" id="GO:0030036">
    <property type="term" value="P:actin cytoskeleton organization"/>
    <property type="evidence" value="ECO:0007669"/>
    <property type="project" value="TreeGrafter"/>
</dbReference>
<evidence type="ECO:0000313" key="8">
    <source>
        <dbReference type="Proteomes" id="UP000075840"/>
    </source>
</evidence>
<feature type="compositionally biased region" description="Low complexity" evidence="6">
    <location>
        <begin position="776"/>
        <end position="792"/>
    </location>
</feature>
<feature type="compositionally biased region" description="Low complexity" evidence="6">
    <location>
        <begin position="308"/>
        <end position="340"/>
    </location>
</feature>
<feature type="compositionally biased region" description="Polar residues" evidence="6">
    <location>
        <begin position="701"/>
        <end position="711"/>
    </location>
</feature>
<dbReference type="InterPro" id="IPR001478">
    <property type="entry name" value="PDZ"/>
</dbReference>
<feature type="compositionally biased region" description="Low complexity" evidence="6">
    <location>
        <begin position="365"/>
        <end position="380"/>
    </location>
</feature>
<dbReference type="FunFam" id="2.10.110.10:FF:000060">
    <property type="entry name" value="Uncharacterized protein, isoform Z"/>
    <property type="match status" value="1"/>
</dbReference>
<dbReference type="GO" id="GO:0061061">
    <property type="term" value="P:muscle structure development"/>
    <property type="evidence" value="ECO:0007669"/>
    <property type="project" value="TreeGrafter"/>
</dbReference>
<feature type="region of interest" description="Disordered" evidence="6">
    <location>
        <begin position="1098"/>
        <end position="1226"/>
    </location>
</feature>
<dbReference type="InterPro" id="IPR036034">
    <property type="entry name" value="PDZ_sf"/>
</dbReference>
<keyword evidence="8" id="KW-1185">Reference proteome</keyword>
<dbReference type="PROSITE" id="PS50106">
    <property type="entry name" value="PDZ"/>
    <property type="match status" value="1"/>
</dbReference>
<evidence type="ECO:0000256" key="3">
    <source>
        <dbReference type="ARBA" id="ARBA00022723"/>
    </source>
</evidence>
<feature type="compositionally biased region" description="Low complexity" evidence="6">
    <location>
        <begin position="1155"/>
        <end position="1174"/>
    </location>
</feature>
<keyword evidence="4" id="KW-0862">Zinc</keyword>
<dbReference type="CDD" id="cd08368">
    <property type="entry name" value="LIM"/>
    <property type="match status" value="1"/>
</dbReference>
<dbReference type="PANTHER" id="PTHR24214:SF38">
    <property type="entry name" value="PDZ AND LIM DOMAIN PROTEIN ZASP-RELATED"/>
    <property type="match status" value="1"/>
</dbReference>
<dbReference type="GO" id="GO:0005912">
    <property type="term" value="C:adherens junction"/>
    <property type="evidence" value="ECO:0007669"/>
    <property type="project" value="TreeGrafter"/>
</dbReference>
<dbReference type="Pfam" id="PF00595">
    <property type="entry name" value="PDZ"/>
    <property type="match status" value="1"/>
</dbReference>
<feature type="compositionally biased region" description="Low complexity" evidence="6">
    <location>
        <begin position="690"/>
        <end position="700"/>
    </location>
</feature>
<feature type="compositionally biased region" description="Pro residues" evidence="6">
    <location>
        <begin position="849"/>
        <end position="867"/>
    </location>
</feature>
<sequence length="2229" mass="241739">MVNGGSVADQAGLMAGDALIKVNGTEVFNMRHKDAQDVIVAAGNSFELTVSRGGATWRPSVTPTGSLPSPSPSLPGNVTPVTRTSLAATPQEMKPIGSGHNTAAKPFAAVNGNDGQIKSIVNNQYNTPVGMYSDETIAETLSSQAEVLAGGVLGVNFKKNERVYSPANSEVYKLLHEQGDDPEPGNISRTAKARQDARSSAPVVLDTVRGVFVRIKDKNLHADCFKCATCGTSLKNQGYFNLNDKLYCDIHARLAALNSPPPGTHGMVPVAVTKPGHKTGVQAISAALNAHANLNGRAQSPYGSNGTHTSLGPLSHSPSHSRSSSTTSSSGYCNSSSLSPVQSNKVSPLHSRTSSENELIDRSHSSNSNGSNASELSGNAYPVCPASPPLPPPPPPLTMEECTLQEPGPEVPPAPPQTDASAPLVFGANGLATPAAPADSEQTDGTVTQNDYGFYYQTMGGRVIRSVLPPGKNSTYKVNQNNITPKPFGAPLPVSPLAQVQPPASYPPVAGSVPTPFSAALVGAPPAQPAPMAAPAPAPMAAAPAPAPMAAPAMAPASVPTPQDGGTEQEPAENESEEKAEGEADDGARERSESPAPVFAWPPKPEVVDTIPTATPIYIPPPETQRVVIKPITVVPPMKVKEKSKTPPDDAAGQQQQQSKSAPELCHRQEETEQQQHQDDEELSDSFGMTTTTTATTTTANSASSEEYRMYQTQCSQPIVTYYDTPQYELERPFSSGQRSAQASTGAMSDASYTHFVFRDPPPEEEEEEVEEEEQVVQQPPEQQQAAATAAADPDRPPKRVEFVDYGRELERYVRAEQEKEARRRALEEEMAEAARRRTEEPPHYTLPAVPPTEPPQLPPSAIPNPTPKQWQSALVQALCVAPPDPIHLTADQIEQANFMRSRNEAYRREQEETKMRQLEALRRQVDALERRLGQQPEPEPAPLPVGPPLDVPRRGEVMARLLATSTARSQRFPPHYVPVVPLPAETQPYFPPPHSMEPIRSEKISSMRNESPFVEALKTAPYTPFQQFGREIPSQMEDLPVPSGRLSMMDALATASDRPYTPFSEVRFDRSSDVYQDMVREQPSVPVDPDRQCSAFANVGGNRTPKPFVPVVPEIREVPPEEPERGESSRRSSVVAVESRRSSKVATAEEVRRASTVATAAAAVVESRRSSTATLESRQDSRRGSGGSGSADTAQATNPPAPKPTVTTGTAKEPLYPGHDAHPPEHYSLALRRETKSPLNHPAEIPPYQRKWFNLPTQNPPRTPEPEELRTNVPLAFVNTHSHTAALSKPVAKPPGRPVNKPPATPYTTIQNRNIPVVQLPAAGGPELDAELAQYHSAHARLAHKGVIDRGQSFTPSLILTKHATSIPYYQHQLGFEEYFAEVKQFDGHTTPQPSRTKSPAFGPPPNPLKPHVPPSREGIPVESGLYLSMGKLHGVPWYANKDHVPADIQKKMQEQLHLEATQRFGRSSVVQQQQHQQQHQEVTHEQVTMSSSVTTEQQQQQQQQRMTREEASAERAIQSAQQVGNALIQKRTRFVEEHESSSRSQSVSRNAPSESSRYSSKIKEDEAPQKGFVAQQTRRFSGQDEALNLPPQPTEQEQKEQQQKEQQAEQAALIQQLQEEQQKRQIAPPKKAAPPAPIRHVEPPTPKPAPPPTTFPSTDLFSEEFVDHFPHISARKASVLLPPKPATRPDCVSPSSFKAQFNEFMIGAGPMPPLPPMREEDDGVEPDTRSDTQKLIQSWPPQLPPQPAAAPAAVAAPPANGAAPAGSQPASKPSSRSTNSFNKGRAACSTSAPNRGRGVMNKAVGPGGRVPLCGCCQQQIRSAGPRIEEVDHATLLLDSSVSKLACMSNNADYRKQASSVLKDMLEARLRKTDASVRTKNKENLQHSNGTPAPTIGHRAGGFPLASTNGKAGDEPKPVPPYTNGTAAVPSKQAAFPPNGQHDLSVYSTQITVPVAPLAASELGKVILRPKNNNNQATDMNGSQAPINGRKVSSELTSHARDRRSYVERNNNVAAPHEKKQMQRDSTAAQPQEQDPVANGSALALLKDKNPICNVCDHKIVTGPFITALGRIWCPDHFICHNANCKRPLADIGFVEEKGDLYCEYCFEEFLAPLCSKCNGRVKGDCLNAIGKQFHPECFKCTYCGKQFGNSPFFLEEGDPYCEKDWNDLFTTKCFACGFPVEAGDKWVEALNNNYHSQCFNCTSCKKNLEGQSFFAKGGRPFCKNHAR</sequence>
<feature type="compositionally biased region" description="Polar residues" evidence="6">
    <location>
        <begin position="296"/>
        <end position="307"/>
    </location>
</feature>
<dbReference type="SMART" id="SM00132">
    <property type="entry name" value="LIM"/>
    <property type="match status" value="4"/>
</dbReference>
<dbReference type="InterPro" id="IPR031847">
    <property type="entry name" value="PDLI1-4/Zasp-like_mid"/>
</dbReference>
<dbReference type="SMART" id="SM00735">
    <property type="entry name" value="ZM"/>
    <property type="match status" value="1"/>
</dbReference>
<dbReference type="GO" id="GO:0031941">
    <property type="term" value="C:filamentous actin"/>
    <property type="evidence" value="ECO:0007669"/>
    <property type="project" value="TreeGrafter"/>
</dbReference>
<dbReference type="SUPFAM" id="SSF50156">
    <property type="entry name" value="PDZ domain-like"/>
    <property type="match status" value="1"/>
</dbReference>
<dbReference type="PANTHER" id="PTHR24214">
    <property type="entry name" value="PDZ AND LIM DOMAIN PROTEIN ZASP"/>
    <property type="match status" value="1"/>
</dbReference>
<dbReference type="InterPro" id="IPR001781">
    <property type="entry name" value="Znf_LIM"/>
</dbReference>
<dbReference type="FunFam" id="2.10.110.10:FF:000067">
    <property type="entry name" value="Uncharacterized protein, isoform Z"/>
    <property type="match status" value="1"/>
</dbReference>
<feature type="compositionally biased region" description="Polar residues" evidence="6">
    <location>
        <begin position="341"/>
        <end position="352"/>
    </location>
</feature>
<feature type="region of interest" description="Disordered" evidence="6">
    <location>
        <begin position="640"/>
        <end position="711"/>
    </location>
</feature>
<feature type="compositionally biased region" description="Polar residues" evidence="6">
    <location>
        <begin position="735"/>
        <end position="747"/>
    </location>
</feature>
<feature type="compositionally biased region" description="Pro residues" evidence="6">
    <location>
        <begin position="938"/>
        <end position="951"/>
    </location>
</feature>
<feature type="region of interest" description="Disordered" evidence="6">
    <location>
        <begin position="931"/>
        <end position="952"/>
    </location>
</feature>
<dbReference type="EMBL" id="APCN01003675">
    <property type="status" value="NOT_ANNOTATED_CDS"/>
    <property type="molecule type" value="Genomic_DNA"/>
</dbReference>
<evidence type="ECO:0000256" key="4">
    <source>
        <dbReference type="ARBA" id="ARBA00022833"/>
    </source>
</evidence>
<feature type="compositionally biased region" description="Low complexity" evidence="6">
    <location>
        <begin position="1751"/>
        <end position="1777"/>
    </location>
</feature>
<dbReference type="GO" id="GO:0003779">
    <property type="term" value="F:actin binding"/>
    <property type="evidence" value="ECO:0007669"/>
    <property type="project" value="TreeGrafter"/>
</dbReference>
<feature type="compositionally biased region" description="Basic and acidic residues" evidence="6">
    <location>
        <begin position="1999"/>
        <end position="2008"/>
    </location>
</feature>
<keyword evidence="3" id="KW-0479">Metal-binding</keyword>
<feature type="compositionally biased region" description="Basic and acidic residues" evidence="6">
    <location>
        <begin position="577"/>
        <end position="593"/>
    </location>
</feature>
<dbReference type="GO" id="GO:0030018">
    <property type="term" value="C:Z disc"/>
    <property type="evidence" value="ECO:0007669"/>
    <property type="project" value="TreeGrafter"/>
</dbReference>
<dbReference type="CDD" id="cd09455">
    <property type="entry name" value="LIM1_Enigma_like_1"/>
    <property type="match status" value="1"/>
</dbReference>
<feature type="region of interest" description="Disordered" evidence="6">
    <location>
        <begin position="1882"/>
        <end position="1942"/>
    </location>
</feature>
<proteinExistence type="predicted"/>
<feature type="region of interest" description="Disordered" evidence="6">
    <location>
        <begin position="731"/>
        <end position="802"/>
    </location>
</feature>
<accession>A0A182I6M5</accession>
<feature type="compositionally biased region" description="Polar residues" evidence="6">
    <location>
        <begin position="1389"/>
        <end position="1399"/>
    </location>
</feature>
<evidence type="ECO:0000256" key="5">
    <source>
        <dbReference type="ARBA" id="ARBA00023038"/>
    </source>
</evidence>
<dbReference type="SMART" id="SM00228">
    <property type="entry name" value="PDZ"/>
    <property type="match status" value="1"/>
</dbReference>
<comment type="subcellular location">
    <subcellularLocation>
        <location evidence="1">Cytoplasm</location>
    </subcellularLocation>
</comment>
<feature type="region of interest" description="Disordered" evidence="6">
    <location>
        <begin position="177"/>
        <end position="196"/>
    </location>
</feature>
<feature type="compositionally biased region" description="Polar residues" evidence="6">
    <location>
        <begin position="1778"/>
        <end position="1795"/>
    </location>
</feature>
<reference evidence="7" key="1">
    <citation type="submission" date="2022-08" db="UniProtKB">
        <authorList>
            <consortium name="EnsemblMetazoa"/>
        </authorList>
    </citation>
    <scope>IDENTIFICATION</scope>
    <source>
        <strain evidence="7">Dongola</strain>
    </source>
</reference>
<feature type="region of interest" description="Disordered" evidence="6">
    <location>
        <begin position="1973"/>
        <end position="2037"/>
    </location>
</feature>
<protein>
    <recommendedName>
        <fullName evidence="9">PDZ domain-containing protein</fullName>
    </recommendedName>
</protein>
<dbReference type="EnsemblMetazoa" id="AARA009230-RA">
    <property type="protein sequence ID" value="AARA009230-PA"/>
    <property type="gene ID" value="AARA009230"/>
</dbReference>
<feature type="compositionally biased region" description="Pro residues" evidence="6">
    <location>
        <begin position="527"/>
        <end position="538"/>
    </location>
</feature>
<feature type="compositionally biased region" description="Acidic residues" evidence="6">
    <location>
        <begin position="763"/>
        <end position="775"/>
    </location>
</feature>
<dbReference type="Gene3D" id="2.30.42.10">
    <property type="match status" value="1"/>
</dbReference>
<feature type="region of interest" description="Disordered" evidence="6">
    <location>
        <begin position="295"/>
        <end position="417"/>
    </location>
</feature>
<feature type="region of interest" description="Disordered" evidence="6">
    <location>
        <begin position="1388"/>
        <end position="1421"/>
    </location>
</feature>
<dbReference type="CDD" id="cd09461">
    <property type="entry name" value="LIM3_Enigma_like_1"/>
    <property type="match status" value="1"/>
</dbReference>
<feature type="compositionally biased region" description="Low complexity" evidence="6">
    <location>
        <begin position="1471"/>
        <end position="1507"/>
    </location>
</feature>
<dbReference type="EMBL" id="APCN01003674">
    <property type="status" value="NOT_ANNOTATED_CDS"/>
    <property type="molecule type" value="Genomic_DNA"/>
</dbReference>
<feature type="compositionally biased region" description="Polar residues" evidence="6">
    <location>
        <begin position="1973"/>
        <end position="1987"/>
    </location>
</feature>
<feature type="compositionally biased region" description="Polar residues" evidence="6">
    <location>
        <begin position="1552"/>
        <end position="1561"/>
    </location>
</feature>
<dbReference type="Pfam" id="PF00412">
    <property type="entry name" value="LIM"/>
    <property type="match status" value="4"/>
</dbReference>
<dbReference type="PROSITE" id="PS00478">
    <property type="entry name" value="LIM_DOMAIN_1"/>
    <property type="match status" value="2"/>
</dbReference>
<dbReference type="FunFam" id="2.10.110.10:FF:000069">
    <property type="entry name" value="Uncharacterized protein, isoform Z"/>
    <property type="match status" value="1"/>
</dbReference>
<keyword evidence="5" id="KW-0440">LIM domain</keyword>
<feature type="region of interest" description="Disordered" evidence="6">
    <location>
        <begin position="527"/>
        <end position="607"/>
    </location>
</feature>
<dbReference type="VEuPathDB" id="VectorBase:AARA21_003768"/>
<evidence type="ECO:0000256" key="1">
    <source>
        <dbReference type="ARBA" id="ARBA00004496"/>
    </source>
</evidence>
<keyword evidence="2" id="KW-0963">Cytoplasm</keyword>
<feature type="compositionally biased region" description="Basic and acidic residues" evidence="6">
    <location>
        <begin position="793"/>
        <end position="802"/>
    </location>
</feature>
<feature type="compositionally biased region" description="Pro residues" evidence="6">
    <location>
        <begin position="1403"/>
        <end position="1415"/>
    </location>
</feature>
<dbReference type="Proteomes" id="UP000075840">
    <property type="component" value="Unassembled WGS sequence"/>
</dbReference>
<feature type="compositionally biased region" description="Low complexity" evidence="6">
    <location>
        <begin position="539"/>
        <end position="557"/>
    </location>
</feature>
<feature type="region of interest" description="Disordered" evidence="6">
    <location>
        <begin position="1468"/>
        <end position="1574"/>
    </location>
</feature>
<evidence type="ECO:0000256" key="2">
    <source>
        <dbReference type="ARBA" id="ARBA00022490"/>
    </source>
</evidence>
<feature type="compositionally biased region" description="Basic and acidic residues" evidence="6">
    <location>
        <begin position="815"/>
        <end position="843"/>
    </location>
</feature>
<evidence type="ECO:0000313" key="7">
    <source>
        <dbReference type="EnsemblMetazoa" id="AARA009230-PA"/>
    </source>
</evidence>
<dbReference type="GO" id="GO:0051371">
    <property type="term" value="F:muscle alpha-actinin binding"/>
    <property type="evidence" value="ECO:0007669"/>
    <property type="project" value="TreeGrafter"/>
</dbReference>
<evidence type="ECO:0008006" key="9">
    <source>
        <dbReference type="Google" id="ProtNLM"/>
    </source>
</evidence>
<feature type="compositionally biased region" description="Pro residues" evidence="6">
    <location>
        <begin position="1633"/>
        <end position="1656"/>
    </location>
</feature>
<dbReference type="InterPro" id="IPR050604">
    <property type="entry name" value="PDZ-LIM_domain"/>
</dbReference>
<feature type="region of interest" description="Disordered" evidence="6">
    <location>
        <begin position="1709"/>
        <end position="1806"/>
    </location>
</feature>
<dbReference type="VEuPathDB" id="VectorBase:AARA009230"/>
<organism evidence="7 8">
    <name type="scientific">Anopheles arabiensis</name>
    <name type="common">Mosquito</name>
    <dbReference type="NCBI Taxonomy" id="7173"/>
    <lineage>
        <taxon>Eukaryota</taxon>
        <taxon>Metazoa</taxon>
        <taxon>Ecdysozoa</taxon>
        <taxon>Arthropoda</taxon>
        <taxon>Hexapoda</taxon>
        <taxon>Insecta</taxon>
        <taxon>Pterygota</taxon>
        <taxon>Neoptera</taxon>
        <taxon>Endopterygota</taxon>
        <taxon>Diptera</taxon>
        <taxon>Nematocera</taxon>
        <taxon>Culicoidea</taxon>
        <taxon>Culicidae</taxon>
        <taxon>Anophelinae</taxon>
        <taxon>Anopheles</taxon>
    </lineage>
</organism>
<feature type="compositionally biased region" description="Basic and acidic residues" evidence="6">
    <location>
        <begin position="665"/>
        <end position="678"/>
    </location>
</feature>
<feature type="compositionally biased region" description="Pro residues" evidence="6">
    <location>
        <begin position="385"/>
        <end position="397"/>
    </location>
</feature>
<dbReference type="Pfam" id="PF15936">
    <property type="entry name" value="DUF4749"/>
    <property type="match status" value="1"/>
</dbReference>
<dbReference type="FunFam" id="2.10.110.10:FF:000073">
    <property type="entry name" value="Uncharacterized protein, isoform Z"/>
    <property type="match status" value="1"/>
</dbReference>